<dbReference type="PROSITE" id="PS51462">
    <property type="entry name" value="NUDIX"/>
    <property type="match status" value="1"/>
</dbReference>
<comment type="cofactor">
    <cofactor evidence="1">
        <name>Mg(2+)</name>
        <dbReference type="ChEBI" id="CHEBI:18420"/>
    </cofactor>
</comment>
<dbReference type="PROSITE" id="PS00893">
    <property type="entry name" value="NUDIX_BOX"/>
    <property type="match status" value="1"/>
</dbReference>
<organism evidence="5">
    <name type="scientific">uncultured bacterium Contig1758</name>
    <dbReference type="NCBI Taxonomy" id="1393501"/>
    <lineage>
        <taxon>Bacteria</taxon>
        <taxon>environmental samples</taxon>
    </lineage>
</organism>
<proteinExistence type="inferred from homology"/>
<dbReference type="AlphaFoldDB" id="W0FP80"/>
<dbReference type="InterPro" id="IPR015797">
    <property type="entry name" value="NUDIX_hydrolase-like_dom_sf"/>
</dbReference>
<evidence type="ECO:0000259" key="4">
    <source>
        <dbReference type="PROSITE" id="PS51462"/>
    </source>
</evidence>
<evidence type="ECO:0000313" key="5">
    <source>
        <dbReference type="EMBL" id="AHF24800.1"/>
    </source>
</evidence>
<reference evidence="5" key="1">
    <citation type="journal article" date="2013" name="PLoS ONE">
        <title>Metagenomic insights into the carbohydrate-active enzymes carried by the microorganisms adhering to solid digesta in the rumen of cows.</title>
        <authorList>
            <person name="Wang L."/>
            <person name="Hatem A."/>
            <person name="Catalyurek U.V."/>
            <person name="Morrison M."/>
            <person name="Yu Z."/>
        </authorList>
    </citation>
    <scope>NUCLEOTIDE SEQUENCE</scope>
</reference>
<dbReference type="PRINTS" id="PR00502">
    <property type="entry name" value="NUDIXFAMILY"/>
</dbReference>
<dbReference type="InterPro" id="IPR020476">
    <property type="entry name" value="Nudix_hydrolase"/>
</dbReference>
<dbReference type="EMBL" id="KC246806">
    <property type="protein sequence ID" value="AHF24800.1"/>
    <property type="molecule type" value="Genomic_DNA"/>
</dbReference>
<dbReference type="CDD" id="cd18875">
    <property type="entry name" value="NUDIX_Hydrolase"/>
    <property type="match status" value="1"/>
</dbReference>
<name>W0FP80_9BACT</name>
<evidence type="ECO:0000256" key="1">
    <source>
        <dbReference type="ARBA" id="ARBA00001946"/>
    </source>
</evidence>
<dbReference type="SUPFAM" id="SSF55811">
    <property type="entry name" value="Nudix"/>
    <property type="match status" value="1"/>
</dbReference>
<dbReference type="PANTHER" id="PTHR43046">
    <property type="entry name" value="GDP-MANNOSE MANNOSYL HYDROLASE"/>
    <property type="match status" value="1"/>
</dbReference>
<dbReference type="Gene3D" id="3.90.79.10">
    <property type="entry name" value="Nucleoside Triphosphate Pyrophosphohydrolase"/>
    <property type="match status" value="1"/>
</dbReference>
<feature type="domain" description="Nudix hydrolase" evidence="4">
    <location>
        <begin position="6"/>
        <end position="132"/>
    </location>
</feature>
<dbReference type="InterPro" id="IPR020084">
    <property type="entry name" value="NUDIX_hydrolase_CS"/>
</dbReference>
<keyword evidence="2 3" id="KW-0378">Hydrolase</keyword>
<dbReference type="Pfam" id="PF00293">
    <property type="entry name" value="NUDIX"/>
    <property type="match status" value="1"/>
</dbReference>
<accession>W0FP80</accession>
<dbReference type="InterPro" id="IPR000086">
    <property type="entry name" value="NUDIX_hydrolase_dom"/>
</dbReference>
<protein>
    <submittedName>
        <fullName evidence="5">NUDIX hydrolase</fullName>
    </submittedName>
</protein>
<sequence>MNRTEKTELTVLCLVEDGNKVLLQNRVKDSWRGYTFPGGHVEPGEAAAQAVIREMKEETGLDIRFPYLVGIKDFPIGNGTGKGRYIVLLYKTATFAGEIKSSPEGEISWVDRDDLPYLDVVEDFFETLKVMDGPGISELFYLNSSDHSTYRYM</sequence>
<evidence type="ECO:0000256" key="3">
    <source>
        <dbReference type="RuleBase" id="RU003476"/>
    </source>
</evidence>
<evidence type="ECO:0000256" key="2">
    <source>
        <dbReference type="ARBA" id="ARBA00022801"/>
    </source>
</evidence>
<dbReference type="GO" id="GO:0016787">
    <property type="term" value="F:hydrolase activity"/>
    <property type="evidence" value="ECO:0007669"/>
    <property type="project" value="UniProtKB-KW"/>
</dbReference>
<dbReference type="PANTHER" id="PTHR43046:SF14">
    <property type="entry name" value="MUTT_NUDIX FAMILY PROTEIN"/>
    <property type="match status" value="1"/>
</dbReference>
<comment type="similarity">
    <text evidence="3">Belongs to the Nudix hydrolase family.</text>
</comment>